<dbReference type="SUPFAM" id="SSF46689">
    <property type="entry name" value="Homeodomain-like"/>
    <property type="match status" value="2"/>
</dbReference>
<feature type="domain" description="HTH araC/xylS-type" evidence="5">
    <location>
        <begin position="243"/>
        <end position="341"/>
    </location>
</feature>
<gene>
    <name evidence="7" type="ORF">H7C18_30840</name>
</gene>
<feature type="modified residue" description="4-aspartylphosphate" evidence="4">
    <location>
        <position position="40"/>
    </location>
</feature>
<dbReference type="InterPro" id="IPR020449">
    <property type="entry name" value="Tscrpt_reg_AraC-type_HTH"/>
</dbReference>
<evidence type="ECO:0000256" key="4">
    <source>
        <dbReference type="PROSITE-ProRule" id="PRU00169"/>
    </source>
</evidence>
<dbReference type="GO" id="GO:0043565">
    <property type="term" value="F:sequence-specific DNA binding"/>
    <property type="evidence" value="ECO:0007669"/>
    <property type="project" value="InterPro"/>
</dbReference>
<evidence type="ECO:0000256" key="2">
    <source>
        <dbReference type="ARBA" id="ARBA00023125"/>
    </source>
</evidence>
<accession>A0A7X0SSH6</accession>
<evidence type="ECO:0000256" key="3">
    <source>
        <dbReference type="ARBA" id="ARBA00023163"/>
    </source>
</evidence>
<dbReference type="SMART" id="SM00448">
    <property type="entry name" value="REC"/>
    <property type="match status" value="1"/>
</dbReference>
<dbReference type="Gene3D" id="3.40.50.2300">
    <property type="match status" value="1"/>
</dbReference>
<dbReference type="PRINTS" id="PR00032">
    <property type="entry name" value="HTHARAC"/>
</dbReference>
<dbReference type="Proteomes" id="UP000564644">
    <property type="component" value="Unassembled WGS sequence"/>
</dbReference>
<keyword evidence="1" id="KW-0805">Transcription regulation</keyword>
<dbReference type="InterPro" id="IPR009057">
    <property type="entry name" value="Homeodomain-like_sf"/>
</dbReference>
<dbReference type="GO" id="GO:0003700">
    <property type="term" value="F:DNA-binding transcription factor activity"/>
    <property type="evidence" value="ECO:0007669"/>
    <property type="project" value="InterPro"/>
</dbReference>
<feature type="domain" description="Response regulatory" evidence="6">
    <location>
        <begin position="1"/>
        <end position="105"/>
    </location>
</feature>
<dbReference type="GO" id="GO:0000160">
    <property type="term" value="P:phosphorelay signal transduction system"/>
    <property type="evidence" value="ECO:0007669"/>
    <property type="project" value="InterPro"/>
</dbReference>
<dbReference type="RefSeq" id="WP_185132973.1">
    <property type="nucleotide sequence ID" value="NZ_JACJVO010000046.1"/>
</dbReference>
<proteinExistence type="predicted"/>
<dbReference type="EMBL" id="JACJVO010000046">
    <property type="protein sequence ID" value="MBB6735320.1"/>
    <property type="molecule type" value="Genomic_DNA"/>
</dbReference>
<reference evidence="7 8" key="1">
    <citation type="submission" date="2020-08" db="EMBL/GenBank/DDBJ databases">
        <title>Cohnella phylogeny.</title>
        <authorList>
            <person name="Dunlap C."/>
        </authorList>
    </citation>
    <scope>NUCLEOTIDE SEQUENCE [LARGE SCALE GENOMIC DNA]</scope>
    <source>
        <strain evidence="7 8">CBP 2801</strain>
    </source>
</reference>
<dbReference type="PROSITE" id="PS01124">
    <property type="entry name" value="HTH_ARAC_FAMILY_2"/>
    <property type="match status" value="1"/>
</dbReference>
<dbReference type="PROSITE" id="PS50110">
    <property type="entry name" value="RESPONSE_REGULATORY"/>
    <property type="match status" value="1"/>
</dbReference>
<dbReference type="PANTHER" id="PTHR43280">
    <property type="entry name" value="ARAC-FAMILY TRANSCRIPTIONAL REGULATOR"/>
    <property type="match status" value="1"/>
</dbReference>
<dbReference type="InterPro" id="IPR001789">
    <property type="entry name" value="Sig_transdc_resp-reg_receiver"/>
</dbReference>
<sequence>MIKQLVRQTGLGIEVEGEADNGEDGCRILQDLKPDILILDMQMPLLDGVELLRFLKEAQPNIQVIVLSGHDDFKYMHQAVRSGVVEYLLKPVDPEQLKQALQLCLAGLEHHRRQISAALVTLPPEMLAAVNDSKRNVATHLNELSAAATEEALTDCIRYLDSHFPCDSGQWLRVYHEFLLTLEHFAAMEGLELNDLLREKDLQARAPSHLNASNVSEVLTAIYREAMDSILTRRRDRKKVNLQQIFDYIQHHYAEGISLESVANRFYVSKVYLSQTYKRQFGENVMEQIIRLRMEAARSWVMQDDAQIKHIAGRVGYEDVSYFHKLFKKHYGISPAEMRLQAKAAAKDPDPACKGECRVE</sequence>
<evidence type="ECO:0000259" key="5">
    <source>
        <dbReference type="PROSITE" id="PS01124"/>
    </source>
</evidence>
<keyword evidence="4" id="KW-0597">Phosphoprotein</keyword>
<keyword evidence="3" id="KW-0804">Transcription</keyword>
<dbReference type="CDD" id="cd17536">
    <property type="entry name" value="REC_YesN-like"/>
    <property type="match status" value="1"/>
</dbReference>
<evidence type="ECO:0000256" key="1">
    <source>
        <dbReference type="ARBA" id="ARBA00023015"/>
    </source>
</evidence>
<dbReference type="SUPFAM" id="SSF52172">
    <property type="entry name" value="CheY-like"/>
    <property type="match status" value="1"/>
</dbReference>
<protein>
    <submittedName>
        <fullName evidence="7">Response regulator</fullName>
    </submittedName>
</protein>
<dbReference type="AlphaFoldDB" id="A0A7X0SSH6"/>
<organism evidence="7 8">
    <name type="scientific">Cohnella zeiphila</name>
    <dbReference type="NCBI Taxonomy" id="2761120"/>
    <lineage>
        <taxon>Bacteria</taxon>
        <taxon>Bacillati</taxon>
        <taxon>Bacillota</taxon>
        <taxon>Bacilli</taxon>
        <taxon>Bacillales</taxon>
        <taxon>Paenibacillaceae</taxon>
        <taxon>Cohnella</taxon>
    </lineage>
</organism>
<comment type="caution">
    <text evidence="7">The sequence shown here is derived from an EMBL/GenBank/DDBJ whole genome shotgun (WGS) entry which is preliminary data.</text>
</comment>
<keyword evidence="8" id="KW-1185">Reference proteome</keyword>
<dbReference type="SMART" id="SM00342">
    <property type="entry name" value="HTH_ARAC"/>
    <property type="match status" value="1"/>
</dbReference>
<dbReference type="PANTHER" id="PTHR43280:SF28">
    <property type="entry name" value="HTH-TYPE TRANSCRIPTIONAL ACTIVATOR RHAS"/>
    <property type="match status" value="1"/>
</dbReference>
<name>A0A7X0SSH6_9BACL</name>
<dbReference type="InterPro" id="IPR011006">
    <property type="entry name" value="CheY-like_superfamily"/>
</dbReference>
<dbReference type="InterPro" id="IPR018060">
    <property type="entry name" value="HTH_AraC"/>
</dbReference>
<keyword evidence="2" id="KW-0238">DNA-binding</keyword>
<evidence type="ECO:0000259" key="6">
    <source>
        <dbReference type="PROSITE" id="PS50110"/>
    </source>
</evidence>
<evidence type="ECO:0000313" key="8">
    <source>
        <dbReference type="Proteomes" id="UP000564644"/>
    </source>
</evidence>
<dbReference type="Pfam" id="PF00072">
    <property type="entry name" value="Response_reg"/>
    <property type="match status" value="1"/>
</dbReference>
<dbReference type="Gene3D" id="1.10.10.60">
    <property type="entry name" value="Homeodomain-like"/>
    <property type="match status" value="2"/>
</dbReference>
<dbReference type="Pfam" id="PF12833">
    <property type="entry name" value="HTH_18"/>
    <property type="match status" value="1"/>
</dbReference>
<evidence type="ECO:0000313" key="7">
    <source>
        <dbReference type="EMBL" id="MBB6735320.1"/>
    </source>
</evidence>